<name>A0A3A2ZKP0_9EURO</name>
<evidence type="ECO:0000313" key="2">
    <source>
        <dbReference type="Proteomes" id="UP000266188"/>
    </source>
</evidence>
<reference evidence="2" key="1">
    <citation type="submission" date="2017-02" db="EMBL/GenBank/DDBJ databases">
        <authorList>
            <person name="Tafer H."/>
            <person name="Lopandic K."/>
        </authorList>
    </citation>
    <scope>NUCLEOTIDE SEQUENCE [LARGE SCALE GENOMIC DNA]</scope>
    <source>
        <strain evidence="2">CBS 366.77</strain>
    </source>
</reference>
<proteinExistence type="predicted"/>
<protein>
    <recommendedName>
        <fullName evidence="3">Retrotransposon gag domain-containing protein</fullName>
    </recommendedName>
</protein>
<dbReference type="Proteomes" id="UP000266188">
    <property type="component" value="Unassembled WGS sequence"/>
</dbReference>
<dbReference type="EMBL" id="MVGC01000134">
    <property type="protein sequence ID" value="RJE23120.1"/>
    <property type="molecule type" value="Genomic_DNA"/>
</dbReference>
<dbReference type="OrthoDB" id="4365575at2759"/>
<dbReference type="STRING" id="2070753.A0A3A2ZKP0"/>
<sequence length="115" mass="12906">MLTCVYNNSNKVQGAQERLMEIKQGDPNSLAQYIAKFECGIYEARVHDRPDHIIISIFHYASFLRIVQQLASASSTYTAPTNQHHSTTPIELGNINAMELGKINALSISLEERNN</sequence>
<organism evidence="1 2">
    <name type="scientific">Aspergillus sclerotialis</name>
    <dbReference type="NCBI Taxonomy" id="2070753"/>
    <lineage>
        <taxon>Eukaryota</taxon>
        <taxon>Fungi</taxon>
        <taxon>Dikarya</taxon>
        <taxon>Ascomycota</taxon>
        <taxon>Pezizomycotina</taxon>
        <taxon>Eurotiomycetes</taxon>
        <taxon>Eurotiomycetidae</taxon>
        <taxon>Eurotiales</taxon>
        <taxon>Aspergillaceae</taxon>
        <taxon>Aspergillus</taxon>
        <taxon>Aspergillus subgen. Polypaecilum</taxon>
    </lineage>
</organism>
<keyword evidence="2" id="KW-1185">Reference proteome</keyword>
<dbReference type="AlphaFoldDB" id="A0A3A2ZKP0"/>
<comment type="caution">
    <text evidence="1">The sequence shown here is derived from an EMBL/GenBank/DDBJ whole genome shotgun (WGS) entry which is preliminary data.</text>
</comment>
<evidence type="ECO:0000313" key="1">
    <source>
        <dbReference type="EMBL" id="RJE23120.1"/>
    </source>
</evidence>
<gene>
    <name evidence="1" type="ORF">PHISCL_04521</name>
</gene>
<accession>A0A3A2ZKP0</accession>
<evidence type="ECO:0008006" key="3">
    <source>
        <dbReference type="Google" id="ProtNLM"/>
    </source>
</evidence>